<dbReference type="InterPro" id="IPR024936">
    <property type="entry name" value="Cyclophilin-type_PPIase"/>
</dbReference>
<gene>
    <name evidence="5" type="ORF">SDC9_24887</name>
</gene>
<reference evidence="5" key="1">
    <citation type="submission" date="2019-08" db="EMBL/GenBank/DDBJ databases">
        <authorList>
            <person name="Kucharzyk K."/>
            <person name="Murdoch R.W."/>
            <person name="Higgins S."/>
            <person name="Loffler F."/>
        </authorList>
    </citation>
    <scope>NUCLEOTIDE SEQUENCE</scope>
</reference>
<organism evidence="5">
    <name type="scientific">bioreactor metagenome</name>
    <dbReference type="NCBI Taxonomy" id="1076179"/>
    <lineage>
        <taxon>unclassified sequences</taxon>
        <taxon>metagenomes</taxon>
        <taxon>ecological metagenomes</taxon>
    </lineage>
</organism>
<evidence type="ECO:0000256" key="2">
    <source>
        <dbReference type="ARBA" id="ARBA00023110"/>
    </source>
</evidence>
<dbReference type="Gene3D" id="2.40.100.10">
    <property type="entry name" value="Cyclophilin-like"/>
    <property type="match status" value="1"/>
</dbReference>
<accession>A0A644UJA3</accession>
<dbReference type="PANTHER" id="PTHR45625:SF4">
    <property type="entry name" value="PEPTIDYLPROLYL ISOMERASE DOMAIN AND WD REPEAT-CONTAINING PROTEIN 1"/>
    <property type="match status" value="1"/>
</dbReference>
<name>A0A644UJA3_9ZZZZ</name>
<dbReference type="PROSITE" id="PS00170">
    <property type="entry name" value="CSA_PPIASE_1"/>
    <property type="match status" value="1"/>
</dbReference>
<comment type="caution">
    <text evidence="5">The sequence shown here is derived from an EMBL/GenBank/DDBJ whole genome shotgun (WGS) entry which is preliminary data.</text>
</comment>
<evidence type="ECO:0000256" key="3">
    <source>
        <dbReference type="ARBA" id="ARBA00023235"/>
    </source>
</evidence>
<dbReference type="SUPFAM" id="SSF50891">
    <property type="entry name" value="Cyclophilin-like"/>
    <property type="match status" value="1"/>
</dbReference>
<dbReference type="PROSITE" id="PS50072">
    <property type="entry name" value="CSA_PPIASE_2"/>
    <property type="match status" value="1"/>
</dbReference>
<evidence type="ECO:0000259" key="4">
    <source>
        <dbReference type="PROSITE" id="PS50072"/>
    </source>
</evidence>
<dbReference type="Pfam" id="PF00160">
    <property type="entry name" value="Pro_isomerase"/>
    <property type="match status" value="1"/>
</dbReference>
<feature type="domain" description="PPIase cyclophilin-type" evidence="4">
    <location>
        <begin position="38"/>
        <end position="211"/>
    </location>
</feature>
<protein>
    <recommendedName>
        <fullName evidence="1">peptidylprolyl isomerase</fullName>
        <ecNumber evidence="1">5.2.1.8</ecNumber>
    </recommendedName>
</protein>
<dbReference type="EMBL" id="VSSQ01000122">
    <property type="protein sequence ID" value="MPL79014.1"/>
    <property type="molecule type" value="Genomic_DNA"/>
</dbReference>
<keyword evidence="2" id="KW-0697">Rotamase</keyword>
<dbReference type="PIRSF" id="PIRSF001467">
    <property type="entry name" value="Peptidylpro_ismrse"/>
    <property type="match status" value="1"/>
</dbReference>
<dbReference type="InterPro" id="IPR044666">
    <property type="entry name" value="Cyclophilin_A-like"/>
</dbReference>
<dbReference type="GO" id="GO:0003755">
    <property type="term" value="F:peptidyl-prolyl cis-trans isomerase activity"/>
    <property type="evidence" value="ECO:0007669"/>
    <property type="project" value="UniProtKB-KW"/>
</dbReference>
<sequence length="217" mass="24084">MKKLSLLVSFTLLSVALCMAQAPKAAAGAQQQTKILIETEYGNMTAILYNETPQHRDNFLKLVKQGWYNGSIFHRVINRFMIQGGGQESKMNDPGYTVPAEFVSKYFHKKGALAAARKPDQVNPKKASSGSQFYIVQGQKLNDQQLDMYQKQTNRVINAERRAAYKTVGGTPHLDDDYTVFGEVISGLEVIDKIAAVQTGPGDKPVKDVKMKITVIK</sequence>
<dbReference type="CDD" id="cd00317">
    <property type="entry name" value="cyclophilin"/>
    <property type="match status" value="1"/>
</dbReference>
<keyword evidence="3 5" id="KW-0413">Isomerase</keyword>
<proteinExistence type="predicted"/>
<dbReference type="InterPro" id="IPR029000">
    <property type="entry name" value="Cyclophilin-like_dom_sf"/>
</dbReference>
<dbReference type="PANTHER" id="PTHR45625">
    <property type="entry name" value="PEPTIDYL-PROLYL CIS-TRANS ISOMERASE-RELATED"/>
    <property type="match status" value="1"/>
</dbReference>
<dbReference type="EC" id="5.2.1.8" evidence="1"/>
<dbReference type="InterPro" id="IPR002130">
    <property type="entry name" value="Cyclophilin-type_PPIase_dom"/>
</dbReference>
<dbReference type="InterPro" id="IPR020892">
    <property type="entry name" value="Cyclophilin-type_PPIase_CS"/>
</dbReference>
<evidence type="ECO:0000256" key="1">
    <source>
        <dbReference type="ARBA" id="ARBA00013194"/>
    </source>
</evidence>
<evidence type="ECO:0000313" key="5">
    <source>
        <dbReference type="EMBL" id="MPL79014.1"/>
    </source>
</evidence>
<dbReference type="AlphaFoldDB" id="A0A644UJA3"/>
<dbReference type="GO" id="GO:0006457">
    <property type="term" value="P:protein folding"/>
    <property type="evidence" value="ECO:0007669"/>
    <property type="project" value="InterPro"/>
</dbReference>